<proteinExistence type="predicted"/>
<feature type="region of interest" description="Disordered" evidence="1">
    <location>
        <begin position="1"/>
        <end position="20"/>
    </location>
</feature>
<evidence type="ECO:0000313" key="3">
    <source>
        <dbReference type="Proteomes" id="UP000028999"/>
    </source>
</evidence>
<organism evidence="2 3">
    <name type="scientific">Brassica napus</name>
    <name type="common">Rape</name>
    <dbReference type="NCBI Taxonomy" id="3708"/>
    <lineage>
        <taxon>Eukaryota</taxon>
        <taxon>Viridiplantae</taxon>
        <taxon>Streptophyta</taxon>
        <taxon>Embryophyta</taxon>
        <taxon>Tracheophyta</taxon>
        <taxon>Spermatophyta</taxon>
        <taxon>Magnoliopsida</taxon>
        <taxon>eudicotyledons</taxon>
        <taxon>Gunneridae</taxon>
        <taxon>Pentapetalae</taxon>
        <taxon>rosids</taxon>
        <taxon>malvids</taxon>
        <taxon>Brassicales</taxon>
        <taxon>Brassicaceae</taxon>
        <taxon>Brassiceae</taxon>
        <taxon>Brassica</taxon>
    </lineage>
</organism>
<accession>A0A078GCW6</accession>
<dbReference type="Proteomes" id="UP000028999">
    <property type="component" value="Unassembled WGS sequence"/>
</dbReference>
<reference evidence="2 3" key="1">
    <citation type="journal article" date="2014" name="Science">
        <title>Plant genetics. Early allopolyploid evolution in the post-Neolithic Brassica napus oilseed genome.</title>
        <authorList>
            <person name="Chalhoub B."/>
            <person name="Denoeud F."/>
            <person name="Liu S."/>
            <person name="Parkin I.A."/>
            <person name="Tang H."/>
            <person name="Wang X."/>
            <person name="Chiquet J."/>
            <person name="Belcram H."/>
            <person name="Tong C."/>
            <person name="Samans B."/>
            <person name="Correa M."/>
            <person name="Da Silva C."/>
            <person name="Just J."/>
            <person name="Falentin C."/>
            <person name="Koh C.S."/>
            <person name="Le Clainche I."/>
            <person name="Bernard M."/>
            <person name="Bento P."/>
            <person name="Noel B."/>
            <person name="Labadie K."/>
            <person name="Alberti A."/>
            <person name="Charles M."/>
            <person name="Arnaud D."/>
            <person name="Guo H."/>
            <person name="Daviaud C."/>
            <person name="Alamery S."/>
            <person name="Jabbari K."/>
            <person name="Zhao M."/>
            <person name="Edger P.P."/>
            <person name="Chelaifa H."/>
            <person name="Tack D."/>
            <person name="Lassalle G."/>
            <person name="Mestiri I."/>
            <person name="Schnel N."/>
            <person name="Le Paslier M.C."/>
            <person name="Fan G."/>
            <person name="Renault V."/>
            <person name="Bayer P.E."/>
            <person name="Golicz A.A."/>
            <person name="Manoli S."/>
            <person name="Lee T.H."/>
            <person name="Thi V.H."/>
            <person name="Chalabi S."/>
            <person name="Hu Q."/>
            <person name="Fan C."/>
            <person name="Tollenaere R."/>
            <person name="Lu Y."/>
            <person name="Battail C."/>
            <person name="Shen J."/>
            <person name="Sidebottom C.H."/>
            <person name="Wang X."/>
            <person name="Canaguier A."/>
            <person name="Chauveau A."/>
            <person name="Berard A."/>
            <person name="Deniot G."/>
            <person name="Guan M."/>
            <person name="Liu Z."/>
            <person name="Sun F."/>
            <person name="Lim Y.P."/>
            <person name="Lyons E."/>
            <person name="Town C.D."/>
            <person name="Bancroft I."/>
            <person name="Wang X."/>
            <person name="Meng J."/>
            <person name="Ma J."/>
            <person name="Pires J.C."/>
            <person name="King G.J."/>
            <person name="Brunel D."/>
            <person name="Delourme R."/>
            <person name="Renard M."/>
            <person name="Aury J.M."/>
            <person name="Adams K.L."/>
            <person name="Batley J."/>
            <person name="Snowdon R.J."/>
            <person name="Tost J."/>
            <person name="Edwards D."/>
            <person name="Zhou Y."/>
            <person name="Hua W."/>
            <person name="Sharpe A.G."/>
            <person name="Paterson A.H."/>
            <person name="Guan C."/>
            <person name="Wincker P."/>
        </authorList>
    </citation>
    <scope>NUCLEOTIDE SEQUENCE [LARGE SCALE GENOMIC DNA]</scope>
    <source>
        <strain evidence="3">cv. Darmor-bzh</strain>
    </source>
</reference>
<sequence>MMLGYKHRPNPLGNTRKAYI</sequence>
<dbReference type="PaxDb" id="3708-A0A078GCW6"/>
<dbReference type="EMBL" id="LK032141">
    <property type="protein sequence ID" value="CDY23189.1"/>
    <property type="molecule type" value="Genomic_DNA"/>
</dbReference>
<keyword evidence="3" id="KW-1185">Reference proteome</keyword>
<evidence type="ECO:0000313" key="2">
    <source>
        <dbReference type="EMBL" id="CDY23189.1"/>
    </source>
</evidence>
<protein>
    <submittedName>
        <fullName evidence="2">BnaA04g05700D protein</fullName>
    </submittedName>
</protein>
<name>A0A078GCW6_BRANA</name>
<dbReference type="AlphaFoldDB" id="A0A078GCW6"/>
<dbReference type="Gramene" id="CDY23189">
    <property type="protein sequence ID" value="CDY23189"/>
    <property type="gene ID" value="GSBRNA2T00021725001"/>
</dbReference>
<evidence type="ECO:0000256" key="1">
    <source>
        <dbReference type="SAM" id="MobiDB-lite"/>
    </source>
</evidence>
<gene>
    <name evidence="2" type="primary">BnaA04g05700D</name>
    <name evidence="2" type="ORF">GSBRNA2T00021725001</name>
</gene>